<dbReference type="PANTHER" id="PTHR47926:SF407">
    <property type="entry name" value="(WILD MALAYSIAN BANANA) HYPOTHETICAL PROTEIN"/>
    <property type="match status" value="1"/>
</dbReference>
<accession>A0ABD3CBX2</accession>
<evidence type="ECO:0000256" key="2">
    <source>
        <dbReference type="ARBA" id="ARBA00061659"/>
    </source>
</evidence>
<dbReference type="Pfam" id="PF13041">
    <property type="entry name" value="PPR_2"/>
    <property type="match status" value="3"/>
</dbReference>
<evidence type="ECO:0000256" key="3">
    <source>
        <dbReference type="PROSITE-ProRule" id="PRU00708"/>
    </source>
</evidence>
<dbReference type="InterPro" id="IPR002885">
    <property type="entry name" value="PPR_rpt"/>
</dbReference>
<feature type="repeat" description="PPR" evidence="3">
    <location>
        <begin position="377"/>
        <end position="407"/>
    </location>
</feature>
<dbReference type="FunFam" id="1.25.40.10:FF:000212">
    <property type="entry name" value="Pentatricopeptide repeat-containing protein At2g03380, mitochondrial"/>
    <property type="match status" value="1"/>
</dbReference>
<dbReference type="InterPro" id="IPR046960">
    <property type="entry name" value="PPR_At4g14850-like_plant"/>
</dbReference>
<evidence type="ECO:0000256" key="1">
    <source>
        <dbReference type="ARBA" id="ARBA00022737"/>
    </source>
</evidence>
<feature type="repeat" description="PPR" evidence="3">
    <location>
        <begin position="142"/>
        <end position="176"/>
    </location>
</feature>
<dbReference type="Gene3D" id="1.25.40.10">
    <property type="entry name" value="Tetratricopeptide repeat domain"/>
    <property type="match status" value="4"/>
</dbReference>
<gene>
    <name evidence="4" type="ORF">CASFOL_029756</name>
</gene>
<dbReference type="NCBIfam" id="TIGR00756">
    <property type="entry name" value="PPR"/>
    <property type="match status" value="9"/>
</dbReference>
<dbReference type="Pfam" id="PF12854">
    <property type="entry name" value="PPR_1"/>
    <property type="match status" value="1"/>
</dbReference>
<feature type="repeat" description="PPR" evidence="3">
    <location>
        <begin position="408"/>
        <end position="442"/>
    </location>
</feature>
<dbReference type="Pfam" id="PF20431">
    <property type="entry name" value="E_motif"/>
    <property type="match status" value="1"/>
</dbReference>
<evidence type="ECO:0000313" key="5">
    <source>
        <dbReference type="Proteomes" id="UP001632038"/>
    </source>
</evidence>
<protein>
    <submittedName>
        <fullName evidence="4">Uncharacterized protein</fullName>
    </submittedName>
</protein>
<dbReference type="FunFam" id="1.25.40.10:FF:000348">
    <property type="entry name" value="Pentatricopeptide repeat-containing protein chloroplastic"/>
    <property type="match status" value="1"/>
</dbReference>
<feature type="repeat" description="PPR" evidence="3">
    <location>
        <begin position="511"/>
        <end position="545"/>
    </location>
</feature>
<proteinExistence type="inferred from homology"/>
<dbReference type="InterPro" id="IPR046848">
    <property type="entry name" value="E_motif"/>
</dbReference>
<feature type="repeat" description="PPR" evidence="3">
    <location>
        <begin position="276"/>
        <end position="310"/>
    </location>
</feature>
<reference evidence="5" key="1">
    <citation type="journal article" date="2024" name="IScience">
        <title>Strigolactones Initiate the Formation of Haustorium-like Structures in Castilleja.</title>
        <authorList>
            <person name="Buerger M."/>
            <person name="Peterson D."/>
            <person name="Chory J."/>
        </authorList>
    </citation>
    <scope>NUCLEOTIDE SEQUENCE [LARGE SCALE GENOMIC DNA]</scope>
</reference>
<dbReference type="PROSITE" id="PS51375">
    <property type="entry name" value="PPR"/>
    <property type="match status" value="8"/>
</dbReference>
<dbReference type="EMBL" id="JAVIJP010000047">
    <property type="protein sequence ID" value="KAL3626207.1"/>
    <property type="molecule type" value="Genomic_DNA"/>
</dbReference>
<name>A0ABD3CBX2_9LAMI</name>
<feature type="repeat" description="PPR" evidence="3">
    <location>
        <begin position="245"/>
        <end position="275"/>
    </location>
</feature>
<feature type="repeat" description="PPR" evidence="3">
    <location>
        <begin position="111"/>
        <end position="141"/>
    </location>
</feature>
<dbReference type="Pfam" id="PF01535">
    <property type="entry name" value="PPR"/>
    <property type="match status" value="4"/>
</dbReference>
<comment type="similarity">
    <text evidence="2">Belongs to the PPR family. PCMP-E subfamily.</text>
</comment>
<organism evidence="4 5">
    <name type="scientific">Castilleja foliolosa</name>
    <dbReference type="NCBI Taxonomy" id="1961234"/>
    <lineage>
        <taxon>Eukaryota</taxon>
        <taxon>Viridiplantae</taxon>
        <taxon>Streptophyta</taxon>
        <taxon>Embryophyta</taxon>
        <taxon>Tracheophyta</taxon>
        <taxon>Spermatophyta</taxon>
        <taxon>Magnoliopsida</taxon>
        <taxon>eudicotyledons</taxon>
        <taxon>Gunneridae</taxon>
        <taxon>Pentapetalae</taxon>
        <taxon>asterids</taxon>
        <taxon>lamiids</taxon>
        <taxon>Lamiales</taxon>
        <taxon>Orobanchaceae</taxon>
        <taxon>Pedicularideae</taxon>
        <taxon>Castillejinae</taxon>
        <taxon>Castilleja</taxon>
    </lineage>
</organism>
<keyword evidence="1" id="KW-0677">Repeat</keyword>
<dbReference type="AlphaFoldDB" id="A0ABD3CBX2"/>
<keyword evidence="5" id="KW-1185">Reference proteome</keyword>
<dbReference type="InterPro" id="IPR011990">
    <property type="entry name" value="TPR-like_helical_dom_sf"/>
</dbReference>
<evidence type="ECO:0000313" key="4">
    <source>
        <dbReference type="EMBL" id="KAL3626207.1"/>
    </source>
</evidence>
<feature type="repeat" description="PPR" evidence="3">
    <location>
        <begin position="546"/>
        <end position="576"/>
    </location>
</feature>
<dbReference type="PANTHER" id="PTHR47926">
    <property type="entry name" value="PENTATRICOPEPTIDE REPEAT-CONTAINING PROTEIN"/>
    <property type="match status" value="1"/>
</dbReference>
<dbReference type="Proteomes" id="UP001632038">
    <property type="component" value="Unassembled WGS sequence"/>
</dbReference>
<comment type="caution">
    <text evidence="4">The sequence shown here is derived from an EMBL/GenBank/DDBJ whole genome shotgun (WGS) entry which is preliminary data.</text>
</comment>
<sequence>MIIALRPNKIPSLSRIIFKCLCTNSHPCCLQTIVKHNPQNPNTIESSLVQALKSISSSPSLISHGQQLHCLILKSGLNSNIFVQNSLISMYSKTGHFSCAKLIFYSSQNLDYVSCNIMLAGYVKYGHLKDAHQVFVKMPLKNCVSYTTMIMGFAQNEYYWEAIGLFREMRLSGVVPAEVTMASVIQSYARVNSGDKRSAMFLHGLVLRLGLDRLVIVSTNLILVYCANSCLVDARLVFDQMVDRNVVMWNVMLNGYVKAGLIDSGRDLFDEFPQKDVVSWGTMIDGYVQIGKLREALAIYHEMRQNGLVPNDVMIVDIISSCGQETKLVEGQQFHALAVKLGFNSYDFIQATLIHFYGACGEVKLAHVQFEEGNKDHVACWNALISGLIRNGMLDGASCLFRSMPEKDVFSWSSMISGYSQNGDFKLAIELFHEMVDKGIKPNEITMVSVFSAISGLGSFNEGKWAHNYIQSNSIPVSENLSAAIIDMYAKCGSINSALEVFYQFREKTKDVSPWNAIICGLAMHGHADKSLRVFSDLQARKINLNSITFIGVLSACCHAGLVEEGEEYFETMRRVYGLEPNIKHYGCMVDLLGRAGKLKEAEELVKSMPMEADVIIWGTLLAACRVHGDTDIGERAAKSLAKVEPLHGPSRVLLSNIYADVGRWDDAFVVRKDMRTGEMSRSPGYSGVV</sequence>